<keyword evidence="6" id="KW-0812">Transmembrane</keyword>
<keyword evidence="4" id="KW-0813">Transport</keyword>
<keyword evidence="10" id="KW-1133">Transmembrane helix</keyword>
<dbReference type="CDD" id="cd03213">
    <property type="entry name" value="ABCG_EPDR"/>
    <property type="match status" value="1"/>
</dbReference>
<evidence type="ECO:0000313" key="15">
    <source>
        <dbReference type="VGNC" id="VGNC:59232"/>
    </source>
</evidence>
<dbReference type="PANTHER" id="PTHR48041">
    <property type="entry name" value="ABC TRANSPORTER G FAMILY MEMBER 28"/>
    <property type="match status" value="1"/>
</dbReference>
<dbReference type="SMART" id="SM00382">
    <property type="entry name" value="AAA"/>
    <property type="match status" value="1"/>
</dbReference>
<dbReference type="GO" id="GO:0012505">
    <property type="term" value="C:endomembrane system"/>
    <property type="evidence" value="ECO:0007669"/>
    <property type="project" value="UniProtKB-SubCell"/>
</dbReference>
<dbReference type="Ensembl" id="ENSECAT00000020485.3">
    <property type="protein sequence ID" value="ENSECAP00000016815.3"/>
    <property type="gene ID" value="ENSECAG00000019065.4"/>
</dbReference>
<dbReference type="InterPro" id="IPR017871">
    <property type="entry name" value="ABC_transporter-like_CS"/>
</dbReference>
<evidence type="ECO:0000256" key="4">
    <source>
        <dbReference type="ARBA" id="ARBA00022448"/>
    </source>
</evidence>
<keyword evidence="5" id="KW-1003">Cell membrane</keyword>
<evidence type="ECO:0000256" key="3">
    <source>
        <dbReference type="ARBA" id="ARBA00005814"/>
    </source>
</evidence>
<evidence type="ECO:0000259" key="12">
    <source>
        <dbReference type="PROSITE" id="PS50893"/>
    </source>
</evidence>
<dbReference type="GO" id="GO:0140359">
    <property type="term" value="F:ABC-type transporter activity"/>
    <property type="evidence" value="ECO:0007669"/>
    <property type="project" value="InterPro"/>
</dbReference>
<dbReference type="PANTHER" id="PTHR48041:SF90">
    <property type="entry name" value="ATP-BINDING CASSETTE SUB-FAMILY G MEMBER 1"/>
    <property type="match status" value="1"/>
</dbReference>
<dbReference type="GeneTree" id="ENSGT00940000160131"/>
<dbReference type="AlphaFoldDB" id="F6ZCT4"/>
<protein>
    <submittedName>
        <fullName evidence="13">ATP binding cassette subfamily G member 1</fullName>
    </submittedName>
</protein>
<evidence type="ECO:0000256" key="9">
    <source>
        <dbReference type="ARBA" id="ARBA00022967"/>
    </source>
</evidence>
<gene>
    <name evidence="13 15" type="primary">ABCG1</name>
</gene>
<proteinExistence type="inferred from homology"/>
<dbReference type="InterPro" id="IPR003593">
    <property type="entry name" value="AAA+_ATPase"/>
</dbReference>
<reference evidence="13 14" key="1">
    <citation type="journal article" date="2009" name="Science">
        <title>Genome sequence, comparative analysis, and population genetics of the domestic horse.</title>
        <authorList>
            <consortium name="Broad Institute Genome Sequencing Platform"/>
            <consortium name="Broad Institute Whole Genome Assembly Team"/>
            <person name="Wade C.M."/>
            <person name="Giulotto E."/>
            <person name="Sigurdsson S."/>
            <person name="Zoli M."/>
            <person name="Gnerre S."/>
            <person name="Imsland F."/>
            <person name="Lear T.L."/>
            <person name="Adelson D.L."/>
            <person name="Bailey E."/>
            <person name="Bellone R.R."/>
            <person name="Bloecker H."/>
            <person name="Distl O."/>
            <person name="Edgar R.C."/>
            <person name="Garber M."/>
            <person name="Leeb T."/>
            <person name="Mauceli E."/>
            <person name="MacLeod J.N."/>
            <person name="Penedo M.C.T."/>
            <person name="Raison J.M."/>
            <person name="Sharpe T."/>
            <person name="Vogel J."/>
            <person name="Andersson L."/>
            <person name="Antczak D.F."/>
            <person name="Biagi T."/>
            <person name="Binns M.M."/>
            <person name="Chowdhary B.P."/>
            <person name="Coleman S.J."/>
            <person name="Della Valle G."/>
            <person name="Fryc S."/>
            <person name="Guerin G."/>
            <person name="Hasegawa T."/>
            <person name="Hill E.W."/>
            <person name="Jurka J."/>
            <person name="Kiialainen A."/>
            <person name="Lindgren G."/>
            <person name="Liu J."/>
            <person name="Magnani E."/>
            <person name="Mickelson J.R."/>
            <person name="Murray J."/>
            <person name="Nergadze S.G."/>
            <person name="Onofrio R."/>
            <person name="Pedroni S."/>
            <person name="Piras M.F."/>
            <person name="Raudsepp T."/>
            <person name="Rocchi M."/>
            <person name="Roeed K.H."/>
            <person name="Ryder O.A."/>
            <person name="Searle S."/>
            <person name="Skow L."/>
            <person name="Swinburne J.E."/>
            <person name="Syvaenen A.C."/>
            <person name="Tozaki T."/>
            <person name="Valberg S.J."/>
            <person name="Vaudin M."/>
            <person name="White J.R."/>
            <person name="Zody M.C."/>
            <person name="Lander E.S."/>
            <person name="Lindblad-Toh K."/>
        </authorList>
    </citation>
    <scope>NUCLEOTIDE SEQUENCE [LARGE SCALE GENOMIC DNA]</scope>
    <source>
        <strain evidence="13 14">Thoroughbred</strain>
    </source>
</reference>
<sequence length="649" mass="71460">MACLMAAFSVGTAMNASSYSAAMTEPKSVCVSVDEVVSSNMEATETDLLNGHLKKVDNNLTEAQRFSSLPRRAAVNIEFKDLSYSVPEGPWWKKKGYKTLLKGISGKFNSGELVAIMGPSGAGKSTLMNILAGYRETGMKGAVLINGLPRDLRCFRKVSCYIMQDDMLLPHLTVQEAMMVSAHLKLQEKDEGRREMVKEILTALGLLSCANTRTGSLSGGQRKRLAIALELVNNPPVMFFDEPTSGLDSASCFQVVSLMKGLAQGGRSIICTIHQPSAKLFELFDQLYVLSQGQCVYRGKVSNLVPYLRDLGLNCPTYHNPADFVMEVASGEYGDQNSRLVRAVREGMCDSDYRREPGGDAEVTPFLWHRPSEEVKQAKRLKGLRKVMELPGPRGACMLRLALLHENAVSREERRAGLESHLCSFPVSSGLRFHGRLSQLLGQLPHAVLHPLQKDFPQHHEGLGPDAPADHFPHWDRPPHWPALLGDRERSQEGLEQLRLPLLLHAVPHVRGPHAHRPHVSPGDGSLSSRTPELLVQPEGLLPGQDHGRRPLPDHVPRGVLQHRVLDDIAAVRRRAFRPVCRAGHHDLAGGAVPGPADRSCLHVPAGGNVRGPRDGHPRPPLLGILRQLRHHPDLSAMDVLYLLCQVRL</sequence>
<evidence type="ECO:0000256" key="1">
    <source>
        <dbReference type="ARBA" id="ARBA00004127"/>
    </source>
</evidence>
<evidence type="ECO:0000256" key="8">
    <source>
        <dbReference type="ARBA" id="ARBA00022840"/>
    </source>
</evidence>
<feature type="domain" description="ABC transporter" evidence="12">
    <location>
        <begin position="77"/>
        <end position="317"/>
    </location>
</feature>
<reference evidence="13" key="2">
    <citation type="submission" date="2025-08" db="UniProtKB">
        <authorList>
            <consortium name="Ensembl"/>
        </authorList>
    </citation>
    <scope>IDENTIFICATION</scope>
    <source>
        <strain evidence="13">Thoroughbred</strain>
    </source>
</reference>
<evidence type="ECO:0000256" key="10">
    <source>
        <dbReference type="ARBA" id="ARBA00022989"/>
    </source>
</evidence>
<evidence type="ECO:0000313" key="13">
    <source>
        <dbReference type="Ensembl" id="ENSECAP00000016815.3"/>
    </source>
</evidence>
<name>F6ZCT4_HORSE</name>
<evidence type="ECO:0000256" key="5">
    <source>
        <dbReference type="ARBA" id="ARBA00022475"/>
    </source>
</evidence>
<evidence type="ECO:0000256" key="11">
    <source>
        <dbReference type="ARBA" id="ARBA00023136"/>
    </source>
</evidence>
<dbReference type="GO" id="GO:0005524">
    <property type="term" value="F:ATP binding"/>
    <property type="evidence" value="ECO:0007669"/>
    <property type="project" value="UniProtKB-KW"/>
</dbReference>
<dbReference type="PROSITE" id="PS00211">
    <property type="entry name" value="ABC_TRANSPORTER_1"/>
    <property type="match status" value="1"/>
</dbReference>
<accession>F6ZCT4</accession>
<dbReference type="GO" id="GO:0005886">
    <property type="term" value="C:plasma membrane"/>
    <property type="evidence" value="ECO:0007669"/>
    <property type="project" value="UniProtKB-SubCell"/>
</dbReference>
<dbReference type="Gene3D" id="3.40.50.300">
    <property type="entry name" value="P-loop containing nucleotide triphosphate hydrolases"/>
    <property type="match status" value="1"/>
</dbReference>
<dbReference type="InterPro" id="IPR043926">
    <property type="entry name" value="ABCG_dom"/>
</dbReference>
<keyword evidence="7" id="KW-0547">Nucleotide-binding</keyword>
<keyword evidence="11" id="KW-0472">Membrane</keyword>
<evidence type="ECO:0000256" key="2">
    <source>
        <dbReference type="ARBA" id="ARBA00004236"/>
    </source>
</evidence>
<dbReference type="Bgee" id="ENSECAG00000019065">
    <property type="expression patterns" value="Expressed in trophoblast and 21 other cell types or tissues"/>
</dbReference>
<dbReference type="Pfam" id="PF19055">
    <property type="entry name" value="ABC2_membrane_7"/>
    <property type="match status" value="1"/>
</dbReference>
<dbReference type="GO" id="GO:0016887">
    <property type="term" value="F:ATP hydrolysis activity"/>
    <property type="evidence" value="ECO:0007669"/>
    <property type="project" value="InterPro"/>
</dbReference>
<dbReference type="Pfam" id="PF00005">
    <property type="entry name" value="ABC_tran"/>
    <property type="match status" value="1"/>
</dbReference>
<comment type="similarity">
    <text evidence="3">Belongs to the ABC transporter superfamily. ABCG family. Eye pigment precursor importer (TC 3.A.1.204) subfamily.</text>
</comment>
<dbReference type="GO" id="GO:0033344">
    <property type="term" value="P:cholesterol efflux"/>
    <property type="evidence" value="ECO:0007669"/>
    <property type="project" value="UniProtKB-ARBA"/>
</dbReference>
<dbReference type="InterPro" id="IPR050352">
    <property type="entry name" value="ABCG_transporters"/>
</dbReference>
<dbReference type="Proteomes" id="UP000002281">
    <property type="component" value="Chromosome 26"/>
</dbReference>
<reference evidence="13" key="3">
    <citation type="submission" date="2025-09" db="UniProtKB">
        <authorList>
            <consortium name="Ensembl"/>
        </authorList>
    </citation>
    <scope>IDENTIFICATION</scope>
    <source>
        <strain evidence="13">Thoroughbred</strain>
    </source>
</reference>
<evidence type="ECO:0000256" key="7">
    <source>
        <dbReference type="ARBA" id="ARBA00022741"/>
    </source>
</evidence>
<dbReference type="InterPro" id="IPR003439">
    <property type="entry name" value="ABC_transporter-like_ATP-bd"/>
</dbReference>
<evidence type="ECO:0000256" key="6">
    <source>
        <dbReference type="ARBA" id="ARBA00022692"/>
    </source>
</evidence>
<dbReference type="HOGENOM" id="CLU_000604_57_6_1"/>
<dbReference type="VGNC" id="VGNC:59232">
    <property type="gene designation" value="ABCG1"/>
</dbReference>
<dbReference type="SUPFAM" id="SSF52540">
    <property type="entry name" value="P-loop containing nucleoside triphosphate hydrolases"/>
    <property type="match status" value="1"/>
</dbReference>
<comment type="subcellular location">
    <subcellularLocation>
        <location evidence="2">Cell membrane</location>
    </subcellularLocation>
    <subcellularLocation>
        <location evidence="1">Endomembrane system</location>
        <topology evidence="1">Multi-pass membrane protein</topology>
    </subcellularLocation>
</comment>
<dbReference type="PROSITE" id="PS50893">
    <property type="entry name" value="ABC_TRANSPORTER_2"/>
    <property type="match status" value="1"/>
</dbReference>
<organism evidence="13 14">
    <name type="scientific">Equus caballus</name>
    <name type="common">Horse</name>
    <dbReference type="NCBI Taxonomy" id="9796"/>
    <lineage>
        <taxon>Eukaryota</taxon>
        <taxon>Metazoa</taxon>
        <taxon>Chordata</taxon>
        <taxon>Craniata</taxon>
        <taxon>Vertebrata</taxon>
        <taxon>Euteleostomi</taxon>
        <taxon>Mammalia</taxon>
        <taxon>Eutheria</taxon>
        <taxon>Laurasiatheria</taxon>
        <taxon>Perissodactyla</taxon>
        <taxon>Equidae</taxon>
        <taxon>Equus</taxon>
    </lineage>
</organism>
<keyword evidence="9" id="KW-1278">Translocase</keyword>
<keyword evidence="8" id="KW-0067">ATP-binding</keyword>
<dbReference type="InterPro" id="IPR027417">
    <property type="entry name" value="P-loop_NTPase"/>
</dbReference>
<evidence type="ECO:0000313" key="14">
    <source>
        <dbReference type="Proteomes" id="UP000002281"/>
    </source>
</evidence>
<dbReference type="FunFam" id="3.40.50.300:FF:000267">
    <property type="entry name" value="ATP-binding cassette, sub-family G (WHITE), member 1"/>
    <property type="match status" value="1"/>
</dbReference>
<keyword evidence="14" id="KW-1185">Reference proteome</keyword>